<protein>
    <submittedName>
        <fullName evidence="1">Uncharacterized protein</fullName>
    </submittedName>
</protein>
<dbReference type="PANTHER" id="PTHR37331">
    <property type="entry name" value="YALI0F11671P"/>
    <property type="match status" value="1"/>
</dbReference>
<dbReference type="STRING" id="78915.A0A4V1IXF6"/>
<dbReference type="AlphaFoldDB" id="A0A4V1IXF6"/>
<reference evidence="2" key="1">
    <citation type="journal article" date="2018" name="Nat. Microbiol.">
        <title>Leveraging single-cell genomics to expand the fungal tree of life.</title>
        <authorList>
            <person name="Ahrendt S.R."/>
            <person name="Quandt C.A."/>
            <person name="Ciobanu D."/>
            <person name="Clum A."/>
            <person name="Salamov A."/>
            <person name="Andreopoulos B."/>
            <person name="Cheng J.F."/>
            <person name="Woyke T."/>
            <person name="Pelin A."/>
            <person name="Henrissat B."/>
            <person name="Reynolds N.K."/>
            <person name="Benny G.L."/>
            <person name="Smith M.E."/>
            <person name="James T.Y."/>
            <person name="Grigoriev I.V."/>
        </authorList>
    </citation>
    <scope>NUCLEOTIDE SEQUENCE [LARGE SCALE GENOMIC DNA]</scope>
    <source>
        <strain evidence="2">RSA 1356</strain>
    </source>
</reference>
<proteinExistence type="predicted"/>
<dbReference type="OrthoDB" id="5397701at2759"/>
<gene>
    <name evidence="1" type="ORF">THASP1DRAFT_12196</name>
</gene>
<name>A0A4V1IXF6_9FUNG</name>
<feature type="non-terminal residue" evidence="1">
    <location>
        <position position="1"/>
    </location>
</feature>
<evidence type="ECO:0000313" key="2">
    <source>
        <dbReference type="Proteomes" id="UP000271241"/>
    </source>
</evidence>
<accession>A0A4V1IXF6</accession>
<dbReference type="EMBL" id="KZ992433">
    <property type="protein sequence ID" value="RKP10889.1"/>
    <property type="molecule type" value="Genomic_DNA"/>
</dbReference>
<dbReference type="PANTHER" id="PTHR37331:SF1">
    <property type="entry name" value="YALI0F11671P"/>
    <property type="match status" value="1"/>
</dbReference>
<sequence length="69" mass="7512">DERNPAPWGRIPDAEDIIGSVEVRDGLILPGSFQPMPVHRLVSSNGVFLLSKPLQATLLARLHELAQTA</sequence>
<evidence type="ECO:0000313" key="1">
    <source>
        <dbReference type="EMBL" id="RKP10889.1"/>
    </source>
</evidence>
<keyword evidence="2" id="KW-1185">Reference proteome</keyword>
<dbReference type="Proteomes" id="UP000271241">
    <property type="component" value="Unassembled WGS sequence"/>
</dbReference>
<organism evidence="1 2">
    <name type="scientific">Thamnocephalis sphaerospora</name>
    <dbReference type="NCBI Taxonomy" id="78915"/>
    <lineage>
        <taxon>Eukaryota</taxon>
        <taxon>Fungi</taxon>
        <taxon>Fungi incertae sedis</taxon>
        <taxon>Zoopagomycota</taxon>
        <taxon>Zoopagomycotina</taxon>
        <taxon>Zoopagomycetes</taxon>
        <taxon>Zoopagales</taxon>
        <taxon>Sigmoideomycetaceae</taxon>
        <taxon>Thamnocephalis</taxon>
    </lineage>
</organism>